<gene>
    <name evidence="5" type="primary">tssM</name>
    <name evidence="5" type="ORF">ABU614_17130</name>
</gene>
<dbReference type="InterPro" id="IPR010623">
    <property type="entry name" value="IcmF_C"/>
</dbReference>
<dbReference type="NCBIfam" id="TIGR03348">
    <property type="entry name" value="VI_IcmF"/>
    <property type="match status" value="1"/>
</dbReference>
<dbReference type="InterPro" id="IPR017731">
    <property type="entry name" value="TssM1-like"/>
</dbReference>
<feature type="domain" description="Type VI secretion system IcmF C-terminal" evidence="2">
    <location>
        <begin position="1085"/>
        <end position="1184"/>
    </location>
</feature>
<dbReference type="InterPro" id="IPR025743">
    <property type="entry name" value="TssM1_N"/>
</dbReference>
<evidence type="ECO:0000259" key="3">
    <source>
        <dbReference type="Pfam" id="PF06761"/>
    </source>
</evidence>
<protein>
    <submittedName>
        <fullName evidence="5">Type VI secretion system membrane subunit TssM</fullName>
    </submittedName>
</protein>
<reference evidence="5" key="1">
    <citation type="submission" date="2024-06" db="EMBL/GenBank/DDBJ databases">
        <authorList>
            <person name="Li S."/>
        </authorList>
    </citation>
    <scope>NUCLEOTIDE SEQUENCE</scope>
    <source>
        <strain evidence="5">SR10</strain>
    </source>
</reference>
<dbReference type="Pfam" id="PF06761">
    <property type="entry name" value="IcmF-related"/>
    <property type="match status" value="1"/>
</dbReference>
<dbReference type="InterPro" id="IPR009612">
    <property type="entry name" value="IcmF-rel"/>
</dbReference>
<dbReference type="InterPro" id="IPR027417">
    <property type="entry name" value="P-loop_NTPase"/>
</dbReference>
<sequence length="1202" mass="134514">MYWIFRIFGRLFSILFSRELWLFLAMLLVLALIWAYGPALDINGWRPLETRLWRYVLSGAIVLYWLVRLLRRWRWSQTAGAQVLERVRQPGRYKREPGAAREVAPDPLRAGFDDALRKLAAMPSEAHSAWGRLLDRISQQYRYRLPWFLVVGGPGAGKTSALLRAGIDLPDPDADPAGLFSDHAGDGDYAWLFSNQAVLIDAPGQAFDADGRADGEAGDGRWQQLQTLLRKYRSRQPLNGVVLTVSLPALLGLDERGRMRQAALLHRRLLDLQARLAFRIPVYLLLTKLDGVQGFREYFDGLDRNAREQAWGFAFPTQLSPEQAIKRFDAEFGLLADRLHIGVHDVLEREPELDDRWAAYVFPQQFSTLGPVLKEFFARVFAVSKFESGLWPRGIYFSSAAQHQAIIDRVSDPNLPGLTALPARTPRPGAGQGLFLKRFFSDVVFAESGLAGTHPSWRRRHLWGHVAACVLIAATLSLAVWGWTLSYRNNRGYLQEVAQRAEHFERTSPKRIALPSGAVQPLSPLLDTLLALPQSPGLDTAAPPLSYRFGLYQGARAQGAGDALYRRALVEKLLPQVAVRLRDILADAPAEDVEYSYQALKAYLMLYDGEHYDAAFLAAWLNWNIERNLPATITSEQIKTMEAHIGRLLEPGALRSPYPVDRGLVDTTRMRITQVPISQRAYQRLRRKLLRTIEMDPITYVSTGGPQASLVFRRRSGRPLTEGIPGLYSYRGYWEVFNKQVSSATSDLEKDDAWVLGVRQLQGLDDIARRRLVGEVKREYFNDYVKVWDEYLDDLSLAGSESLAESIQIARVLSSPDSPLKLFLQSVARETQLLRGRIGDRRSLLGRAQEGISQAQQALTDVFGDALPTRRRPVETQRYLESIVDDHFDPLRRMVAGNAPDGSGPSALDGTLKTIDELYSYLNSTQSAQATGSPPPPPDVLSKLQSEAGRMPIPLRQMFDELSGITTRQVSGVGRSSLIGNAEASVGRQCRQIIQGRYPFVRDAEREVSAEDFARLFAPGGLMDAFYQKHLAERIDMGTQPWSFRDPGAGAEPMDAALPLAFQRAEVIRDVFFPSGERMPSVRLRLTPIDLDPSIEQYQLNIDGQTLRYAHGPPTPATMTWPGPRGSATAQLQLSPGTDAIRTEGTWALHRLFQRGRIKPGAAPEDFVVSYGFGGRKLSLRVNVSGSRNPFHLAELESFVCP</sequence>
<feature type="domain" description="IcmF-related" evidence="3">
    <location>
        <begin position="524"/>
        <end position="832"/>
    </location>
</feature>
<name>A0AAU8MP78_9GAMM</name>
<keyword evidence="1" id="KW-0812">Transmembrane</keyword>
<dbReference type="PANTHER" id="PTHR36153:SF1">
    <property type="entry name" value="TYPE VI SECRETION SYSTEM COMPONENT TSSM1"/>
    <property type="match status" value="1"/>
</dbReference>
<evidence type="ECO:0000256" key="1">
    <source>
        <dbReference type="SAM" id="Phobius"/>
    </source>
</evidence>
<organism evidence="5">
    <name type="scientific">Lysobacter firmicutimachus</name>
    <dbReference type="NCBI Taxonomy" id="1792846"/>
    <lineage>
        <taxon>Bacteria</taxon>
        <taxon>Pseudomonadati</taxon>
        <taxon>Pseudomonadota</taxon>
        <taxon>Gammaproteobacteria</taxon>
        <taxon>Lysobacterales</taxon>
        <taxon>Lysobacteraceae</taxon>
        <taxon>Lysobacter</taxon>
    </lineage>
</organism>
<dbReference type="SUPFAM" id="SSF52540">
    <property type="entry name" value="P-loop containing nucleoside triphosphate hydrolases"/>
    <property type="match status" value="1"/>
</dbReference>
<evidence type="ECO:0000259" key="4">
    <source>
        <dbReference type="Pfam" id="PF14331"/>
    </source>
</evidence>
<keyword evidence="1" id="KW-0472">Membrane</keyword>
<dbReference type="Pfam" id="PF14331">
    <property type="entry name" value="IcmF-related_N"/>
    <property type="match status" value="1"/>
</dbReference>
<evidence type="ECO:0000259" key="2">
    <source>
        <dbReference type="Pfam" id="PF06744"/>
    </source>
</evidence>
<feature type="domain" description="Type VI secretion system component TssM1 N-terminal" evidence="4">
    <location>
        <begin position="220"/>
        <end position="470"/>
    </location>
</feature>
<dbReference type="EMBL" id="CP159925">
    <property type="protein sequence ID" value="XCO74092.1"/>
    <property type="molecule type" value="Genomic_DNA"/>
</dbReference>
<evidence type="ECO:0000313" key="5">
    <source>
        <dbReference type="EMBL" id="XCO74092.1"/>
    </source>
</evidence>
<dbReference type="AlphaFoldDB" id="A0AAU8MP78"/>
<proteinExistence type="predicted"/>
<keyword evidence="1" id="KW-1133">Transmembrane helix</keyword>
<feature type="transmembrane region" description="Helical" evidence="1">
    <location>
        <begin position="462"/>
        <end position="483"/>
    </location>
</feature>
<feature type="transmembrane region" description="Helical" evidence="1">
    <location>
        <begin position="20"/>
        <end position="40"/>
    </location>
</feature>
<dbReference type="InterPro" id="IPR053156">
    <property type="entry name" value="T6SS_TssM-like"/>
</dbReference>
<dbReference type="RefSeq" id="WP_363796949.1">
    <property type="nucleotide sequence ID" value="NZ_CP159925.1"/>
</dbReference>
<accession>A0AAU8MP78</accession>
<dbReference type="Pfam" id="PF06744">
    <property type="entry name" value="IcmF_C"/>
    <property type="match status" value="1"/>
</dbReference>
<feature type="transmembrane region" description="Helical" evidence="1">
    <location>
        <begin position="52"/>
        <end position="70"/>
    </location>
</feature>
<dbReference type="PANTHER" id="PTHR36153">
    <property type="entry name" value="INNER MEMBRANE PROTEIN-RELATED"/>
    <property type="match status" value="1"/>
</dbReference>